<evidence type="ECO:0000313" key="2">
    <source>
        <dbReference type="EMBL" id="NMQ19028.1"/>
    </source>
</evidence>
<accession>A0ABX1TI17</accession>
<dbReference type="RefSeq" id="WP_169248286.1">
    <property type="nucleotide sequence ID" value="NZ_SPMZ01000019.1"/>
</dbReference>
<dbReference type="Proteomes" id="UP000760480">
    <property type="component" value="Unassembled WGS sequence"/>
</dbReference>
<organism evidence="2 3">
    <name type="scientific">Candidatus Competibacter phosphatis</name>
    <dbReference type="NCBI Taxonomy" id="221280"/>
    <lineage>
        <taxon>Bacteria</taxon>
        <taxon>Pseudomonadati</taxon>
        <taxon>Pseudomonadota</taxon>
        <taxon>Gammaproteobacteria</taxon>
        <taxon>Candidatus Competibacteraceae</taxon>
        <taxon>Candidatus Competibacter</taxon>
    </lineage>
</organism>
<keyword evidence="3" id="KW-1185">Reference proteome</keyword>
<dbReference type="InterPro" id="IPR014710">
    <property type="entry name" value="RmlC-like_jellyroll"/>
</dbReference>
<dbReference type="InterPro" id="IPR011051">
    <property type="entry name" value="RmlC_Cupin_sf"/>
</dbReference>
<sequence length="215" mass="23431">MTTFIPLEIRHGLLLDLDSVQIWGWDEECLTLPDGATSYGMVTRGRSVLRDVWGGCELGQGMFFALPDPGSMRGGAGLVIALSGYRGLRQIGGPLETVGRLRYIDGCSDTLLICPPRVGEPCLNHLHIPPHTDQTPHTHPSARIGVILHGTGECRTSDGVFPLRPGMGWYIPSGCLHSFFTEEVALDVVAWHPDSDFGPRDDNHPMINRTVIPVG</sequence>
<dbReference type="EMBL" id="SPMZ01000019">
    <property type="protein sequence ID" value="NMQ19028.1"/>
    <property type="molecule type" value="Genomic_DNA"/>
</dbReference>
<name>A0ABX1TI17_9GAMM</name>
<reference evidence="2 3" key="1">
    <citation type="submission" date="2019-03" db="EMBL/GenBank/DDBJ databases">
        <title>Metabolic reconstructions from genomes of highly enriched 'Candidatus Accumulibacter' and 'Candidatus Competibacter' bioreactor populations.</title>
        <authorList>
            <person name="Annavajhala M.K."/>
            <person name="Welles L."/>
            <person name="Abbas B."/>
            <person name="Sorokin D."/>
            <person name="Park H."/>
            <person name="Van Loosdrecht M."/>
            <person name="Chandran K."/>
        </authorList>
    </citation>
    <scope>NUCLEOTIDE SEQUENCE [LARGE SCALE GENOMIC DNA]</scope>
    <source>
        <strain evidence="2 3">SBR_G</strain>
    </source>
</reference>
<feature type="domain" description="Cupin type-2" evidence="1">
    <location>
        <begin position="125"/>
        <end position="182"/>
    </location>
</feature>
<dbReference type="SUPFAM" id="SSF51182">
    <property type="entry name" value="RmlC-like cupins"/>
    <property type="match status" value="1"/>
</dbReference>
<dbReference type="Gene3D" id="2.60.120.10">
    <property type="entry name" value="Jelly Rolls"/>
    <property type="match status" value="1"/>
</dbReference>
<protein>
    <submittedName>
        <fullName evidence="2">Cupin domain-containing protein</fullName>
    </submittedName>
</protein>
<gene>
    <name evidence="2" type="ORF">E4P82_07320</name>
</gene>
<evidence type="ECO:0000259" key="1">
    <source>
        <dbReference type="Pfam" id="PF07883"/>
    </source>
</evidence>
<evidence type="ECO:0000313" key="3">
    <source>
        <dbReference type="Proteomes" id="UP000760480"/>
    </source>
</evidence>
<proteinExistence type="predicted"/>
<dbReference type="InterPro" id="IPR013096">
    <property type="entry name" value="Cupin_2"/>
</dbReference>
<comment type="caution">
    <text evidence="2">The sequence shown here is derived from an EMBL/GenBank/DDBJ whole genome shotgun (WGS) entry which is preliminary data.</text>
</comment>
<dbReference type="Pfam" id="PF07883">
    <property type="entry name" value="Cupin_2"/>
    <property type="match status" value="1"/>
</dbReference>